<dbReference type="RefSeq" id="WP_189620451.1">
    <property type="nucleotide sequence ID" value="NZ_BMZA01000003.1"/>
</dbReference>
<proteinExistence type="predicted"/>
<dbReference type="SUPFAM" id="SSF140566">
    <property type="entry name" value="FlgN-like"/>
    <property type="match status" value="1"/>
</dbReference>
<keyword evidence="2" id="KW-1185">Reference proteome</keyword>
<dbReference type="Proteomes" id="UP000648075">
    <property type="component" value="Unassembled WGS sequence"/>
</dbReference>
<dbReference type="AlphaFoldDB" id="A0A918PD33"/>
<organism evidence="1 2">
    <name type="scientific">Novosphingobium colocasiae</name>
    <dbReference type="NCBI Taxonomy" id="1256513"/>
    <lineage>
        <taxon>Bacteria</taxon>
        <taxon>Pseudomonadati</taxon>
        <taxon>Pseudomonadota</taxon>
        <taxon>Alphaproteobacteria</taxon>
        <taxon>Sphingomonadales</taxon>
        <taxon>Sphingomonadaceae</taxon>
        <taxon>Novosphingobium</taxon>
    </lineage>
</organism>
<protein>
    <recommendedName>
        <fullName evidence="3">Flagellar protein FlgN</fullName>
    </recommendedName>
</protein>
<evidence type="ECO:0000313" key="2">
    <source>
        <dbReference type="Proteomes" id="UP000648075"/>
    </source>
</evidence>
<evidence type="ECO:0000313" key="1">
    <source>
        <dbReference type="EMBL" id="GGZ00431.1"/>
    </source>
</evidence>
<reference evidence="1" key="1">
    <citation type="journal article" date="2014" name="Int. J. Syst. Evol. Microbiol.">
        <title>Complete genome sequence of Corynebacterium casei LMG S-19264T (=DSM 44701T), isolated from a smear-ripened cheese.</title>
        <authorList>
            <consortium name="US DOE Joint Genome Institute (JGI-PGF)"/>
            <person name="Walter F."/>
            <person name="Albersmeier A."/>
            <person name="Kalinowski J."/>
            <person name="Ruckert C."/>
        </authorList>
    </citation>
    <scope>NUCLEOTIDE SEQUENCE</scope>
    <source>
        <strain evidence="1">KCTC 32255</strain>
    </source>
</reference>
<accession>A0A918PD33</accession>
<dbReference type="InterPro" id="IPR036679">
    <property type="entry name" value="FlgN-like_sf"/>
</dbReference>
<dbReference type="GO" id="GO:0044780">
    <property type="term" value="P:bacterial-type flagellum assembly"/>
    <property type="evidence" value="ECO:0007669"/>
    <property type="project" value="InterPro"/>
</dbReference>
<name>A0A918PD33_9SPHN</name>
<reference evidence="1" key="2">
    <citation type="submission" date="2020-09" db="EMBL/GenBank/DDBJ databases">
        <authorList>
            <person name="Sun Q."/>
            <person name="Kim S."/>
        </authorList>
    </citation>
    <scope>NUCLEOTIDE SEQUENCE</scope>
    <source>
        <strain evidence="1">KCTC 32255</strain>
    </source>
</reference>
<sequence>MANDKDGAAQVVTIMTSLSAVMREETQRLETGARAPELAELAQAKARLVGVLEERFARESRLNPGWPDTLDALAREAFTTALGELRAASMVNAALLERHIELSAELMDAIAAEAKRATGSRAYAYGASGTLARADLTTPISLNGEF</sequence>
<evidence type="ECO:0008006" key="3">
    <source>
        <dbReference type="Google" id="ProtNLM"/>
    </source>
</evidence>
<gene>
    <name evidence="1" type="ORF">GCM10011614_14340</name>
</gene>
<dbReference type="EMBL" id="BMZA01000003">
    <property type="protein sequence ID" value="GGZ00431.1"/>
    <property type="molecule type" value="Genomic_DNA"/>
</dbReference>
<comment type="caution">
    <text evidence="1">The sequence shown here is derived from an EMBL/GenBank/DDBJ whole genome shotgun (WGS) entry which is preliminary data.</text>
</comment>